<evidence type="ECO:0000313" key="1">
    <source>
        <dbReference type="EMBL" id="OCT55699.1"/>
    </source>
</evidence>
<dbReference type="AlphaFoldDB" id="A0A974GYN1"/>
<organism evidence="1">
    <name type="scientific">Xenopus laevis</name>
    <name type="common">African clawed frog</name>
    <dbReference type="NCBI Taxonomy" id="8355"/>
    <lineage>
        <taxon>Eukaryota</taxon>
        <taxon>Metazoa</taxon>
        <taxon>Chordata</taxon>
        <taxon>Craniata</taxon>
        <taxon>Vertebrata</taxon>
        <taxon>Euteleostomi</taxon>
        <taxon>Amphibia</taxon>
        <taxon>Batrachia</taxon>
        <taxon>Anura</taxon>
        <taxon>Pipoidea</taxon>
        <taxon>Pipidae</taxon>
        <taxon>Xenopodinae</taxon>
        <taxon>Xenopus</taxon>
        <taxon>Xenopus</taxon>
    </lineage>
</organism>
<accession>A0A974GYN1</accession>
<protein>
    <submittedName>
        <fullName evidence="1">Uncharacterized protein</fullName>
    </submittedName>
</protein>
<dbReference type="Proteomes" id="UP000694892">
    <property type="component" value="Unassembled WGS sequence"/>
</dbReference>
<sequence length="80" mass="9218">MEEYKDSTSQPTNRVPSYTLMSCNLCSKSPVSLIYEGRLTTNLLNLESIYRLAFSHRFPLPDKTERPGGLDIFLWTFGRI</sequence>
<reference evidence="1" key="1">
    <citation type="submission" date="2016-05" db="EMBL/GenBank/DDBJ databases">
        <title>WGS assembly of Xenopus laevis.</title>
        <authorList>
            <person name="Session A."/>
            <person name="Uno Y."/>
            <person name="Kwon T."/>
            <person name="Chapman J."/>
            <person name="Toyoda A."/>
            <person name="Takahashi S."/>
            <person name="Fukui A."/>
            <person name="Hikosaka A."/>
            <person name="Putnam N."/>
            <person name="Stites J."/>
            <person name="Van Heeringen S."/>
            <person name="Quigley I."/>
            <person name="Heinz S."/>
            <person name="Hellsten U."/>
            <person name="Lyons J."/>
            <person name="Suzuki A."/>
            <person name="Kondo M."/>
            <person name="Ogino H."/>
            <person name="Ochi H."/>
            <person name="Bogdanovic O."/>
            <person name="Lister R."/>
            <person name="Georgiou G."/>
            <person name="Paranjpe S."/>
            <person name="Van Kruijsbergen I."/>
            <person name="Mozaffari S."/>
            <person name="Shu S."/>
            <person name="Schmutz J."/>
            <person name="Jenkins J."/>
            <person name="Grimwood J."/>
            <person name="Carlson J."/>
            <person name="Mitros T."/>
            <person name="Simakov O."/>
            <person name="Heald R."/>
            <person name="Miller K."/>
            <person name="Haudenschild C."/>
            <person name="Kuroki Y."/>
            <person name="Tanaka T."/>
            <person name="Michiue T."/>
            <person name="Watanabe M."/>
            <person name="Kinoshita T."/>
            <person name="Ohta Y."/>
            <person name="Mawaribuchi S."/>
            <person name="Suzuki Y."/>
            <person name="Haramoto Y."/>
            <person name="Yamamoto T."/>
            <person name="Takagi C."/>
            <person name="Kitzman J."/>
            <person name="Shendure J."/>
            <person name="Nakayama T."/>
            <person name="Izutsu Y."/>
            <person name="Robert J."/>
            <person name="Dichmann D."/>
            <person name="Flajnik M."/>
            <person name="Houston D."/>
            <person name="Marcotte E."/>
            <person name="Wallingford J."/>
            <person name="Ito Y."/>
            <person name="Asashima M."/>
            <person name="Ueno N."/>
            <person name="Matsuda Y."/>
            <person name="Jan Veenstra G."/>
            <person name="Fujiyama A."/>
            <person name="Harland R."/>
            <person name="Taira M."/>
            <person name="Rokhsar D.S."/>
        </authorList>
    </citation>
    <scope>NUCLEOTIDE SEQUENCE</scope>
    <source>
        <strain evidence="1">J</strain>
        <tissue evidence="1">Blood</tissue>
    </source>
</reference>
<gene>
    <name evidence="1" type="ORF">XELAEV_18000044mg</name>
</gene>
<name>A0A974GYN1_XENLA</name>
<proteinExistence type="predicted"/>
<dbReference type="EMBL" id="KV476812">
    <property type="protein sequence ID" value="OCT55699.1"/>
    <property type="molecule type" value="Genomic_DNA"/>
</dbReference>